<dbReference type="PANTHER" id="PTHR43649">
    <property type="entry name" value="ARABINOSE-BINDING PROTEIN-RELATED"/>
    <property type="match status" value="1"/>
</dbReference>
<name>A0A7W4I742_GLUDI</name>
<dbReference type="AlphaFoldDB" id="A0A7W4I742"/>
<dbReference type="Pfam" id="PF01547">
    <property type="entry name" value="SBP_bac_1"/>
    <property type="match status" value="1"/>
</dbReference>
<evidence type="ECO:0000256" key="1">
    <source>
        <dbReference type="ARBA" id="ARBA00004418"/>
    </source>
</evidence>
<dbReference type="CDD" id="cd13585">
    <property type="entry name" value="PBP2_TMBP_like"/>
    <property type="match status" value="1"/>
</dbReference>
<comment type="similarity">
    <text evidence="2">Belongs to the bacterial solute-binding protein 1 family.</text>
</comment>
<keyword evidence="3" id="KW-0732">Signal</keyword>
<reference evidence="4 5" key="1">
    <citation type="submission" date="2020-04" db="EMBL/GenBank/DDBJ databases">
        <title>Description of novel Gluconacetobacter.</title>
        <authorList>
            <person name="Sombolestani A."/>
        </authorList>
    </citation>
    <scope>NUCLEOTIDE SEQUENCE [LARGE SCALE GENOMIC DNA]</scope>
    <source>
        <strain evidence="4 5">LMG 7603</strain>
    </source>
</reference>
<evidence type="ECO:0000313" key="5">
    <source>
        <dbReference type="Proteomes" id="UP000550787"/>
    </source>
</evidence>
<gene>
    <name evidence="4" type="ORF">HLH33_14415</name>
</gene>
<dbReference type="OMA" id="ESSMTYY"/>
<dbReference type="InterPro" id="IPR050490">
    <property type="entry name" value="Bact_solute-bd_prot1"/>
</dbReference>
<dbReference type="Proteomes" id="UP000550787">
    <property type="component" value="Unassembled WGS sequence"/>
</dbReference>
<evidence type="ECO:0000256" key="3">
    <source>
        <dbReference type="SAM" id="SignalP"/>
    </source>
</evidence>
<accession>A0A7W4I742</accession>
<evidence type="ECO:0000256" key="2">
    <source>
        <dbReference type="ARBA" id="ARBA00008520"/>
    </source>
</evidence>
<dbReference type="EMBL" id="JABEQG010000032">
    <property type="protein sequence ID" value="MBB2157494.1"/>
    <property type="molecule type" value="Genomic_DNA"/>
</dbReference>
<protein>
    <submittedName>
        <fullName evidence="4">Sugar ABC transporter substrate-binding protein</fullName>
    </submittedName>
</protein>
<comment type="caution">
    <text evidence="4">The sequence shown here is derived from an EMBL/GenBank/DDBJ whole genome shotgun (WGS) entry which is preliminary data.</text>
</comment>
<comment type="subcellular location">
    <subcellularLocation>
        <location evidence="1">Periplasm</location>
    </subcellularLocation>
</comment>
<proteinExistence type="inferred from homology"/>
<dbReference type="SUPFAM" id="SSF53850">
    <property type="entry name" value="Periplasmic binding protein-like II"/>
    <property type="match status" value="1"/>
</dbReference>
<dbReference type="Gene3D" id="3.40.190.10">
    <property type="entry name" value="Periplasmic binding protein-like II"/>
    <property type="match status" value="2"/>
</dbReference>
<dbReference type="InterPro" id="IPR006059">
    <property type="entry name" value="SBP"/>
</dbReference>
<organism evidence="4 5">
    <name type="scientific">Gluconacetobacter diazotrophicus</name>
    <name type="common">Acetobacter diazotrophicus</name>
    <dbReference type="NCBI Taxonomy" id="33996"/>
    <lineage>
        <taxon>Bacteria</taxon>
        <taxon>Pseudomonadati</taxon>
        <taxon>Pseudomonadota</taxon>
        <taxon>Alphaproteobacteria</taxon>
        <taxon>Acetobacterales</taxon>
        <taxon>Acetobacteraceae</taxon>
        <taxon>Gluconacetobacter</taxon>
    </lineage>
</organism>
<feature type="signal peptide" evidence="3">
    <location>
        <begin position="1"/>
        <end position="39"/>
    </location>
</feature>
<sequence length="453" mass="48782">MAHSTTSRRWSGASMQILGMLVLGTASCLGMGAASPAHAAGTLTIATVNNADMVVMKQLSGEFETAHPDIHLNWVTLEENVLRQRATTDIATHSGQFDILTIGNYEVPIWAKQGWLAELHPDAAYDADDILPAVRAGLTVNDKLYALPFYAESVMTYYRKDLFAKAGLTMPDAPTYDQIRTFADKITDKDSQTYGLCLRGKPGWGENMAYVTSLVNTFGGQWFDMTWHPMLNSPEWKAALTWYVSALKADGPPGATSNGFNENLALFASGHCGIWIDSTVAGGLLFDPAQSHVANTVGFASVPLGPYGKGPTWLWSWNLAIPASSTHVADAQTFITWATSKAYVQLVAKNRGWVAVPAGTRLSTYNTPEYQKAAPFAAFVHNAIDHADPNGPTKQPRPYGGAQFVAIPQFQAIGTQVGQSVAAALSGQTTVEQTQASAQALVTRTMRQAGLLH</sequence>
<dbReference type="PANTHER" id="PTHR43649:SF12">
    <property type="entry name" value="DIACETYLCHITOBIOSE BINDING PROTEIN DASA"/>
    <property type="match status" value="1"/>
</dbReference>
<dbReference type="GO" id="GO:0042597">
    <property type="term" value="C:periplasmic space"/>
    <property type="evidence" value="ECO:0007669"/>
    <property type="project" value="UniProtKB-SubCell"/>
</dbReference>
<feature type="chain" id="PRO_5041181724" evidence="3">
    <location>
        <begin position="40"/>
        <end position="453"/>
    </location>
</feature>
<evidence type="ECO:0000313" key="4">
    <source>
        <dbReference type="EMBL" id="MBB2157494.1"/>
    </source>
</evidence>